<feature type="domain" description="FAD-binding" evidence="6">
    <location>
        <begin position="502"/>
        <end position="857"/>
    </location>
</feature>
<keyword evidence="2" id="KW-0285">Flavoprotein</keyword>
<dbReference type="PANTHER" id="PTHR46496:SF1">
    <property type="entry name" value="ZEAXANTHIN EPOXIDASE, CHLOROPLASTIC"/>
    <property type="match status" value="1"/>
</dbReference>
<evidence type="ECO:0000259" key="6">
    <source>
        <dbReference type="Pfam" id="PF01494"/>
    </source>
</evidence>
<comment type="caution">
    <text evidence="7">The sequence shown here is derived from an EMBL/GenBank/DDBJ whole genome shotgun (WGS) entry which is preliminary data.</text>
</comment>
<feature type="region of interest" description="Disordered" evidence="5">
    <location>
        <begin position="367"/>
        <end position="391"/>
    </location>
</feature>
<dbReference type="Gene3D" id="3.50.50.60">
    <property type="entry name" value="FAD/NAD(P)-binding domain"/>
    <property type="match status" value="1"/>
</dbReference>
<keyword evidence="4" id="KW-0560">Oxidoreductase</keyword>
<dbReference type="InterPro" id="IPR002938">
    <property type="entry name" value="FAD-bd"/>
</dbReference>
<name>A0ABN9YGY2_9DINO</name>
<reference evidence="7" key="1">
    <citation type="submission" date="2023-10" db="EMBL/GenBank/DDBJ databases">
        <authorList>
            <person name="Chen Y."/>
            <person name="Shah S."/>
            <person name="Dougan E. K."/>
            <person name="Thang M."/>
            <person name="Chan C."/>
        </authorList>
    </citation>
    <scope>NUCLEOTIDE SEQUENCE [LARGE SCALE GENOMIC DNA]</scope>
</reference>
<protein>
    <recommendedName>
        <fullName evidence="6">FAD-binding domain-containing protein</fullName>
    </recommendedName>
</protein>
<proteinExistence type="predicted"/>
<accession>A0ABN9YGY2</accession>
<organism evidence="7 8">
    <name type="scientific">Prorocentrum cordatum</name>
    <dbReference type="NCBI Taxonomy" id="2364126"/>
    <lineage>
        <taxon>Eukaryota</taxon>
        <taxon>Sar</taxon>
        <taxon>Alveolata</taxon>
        <taxon>Dinophyceae</taxon>
        <taxon>Prorocentrales</taxon>
        <taxon>Prorocentraceae</taxon>
        <taxon>Prorocentrum</taxon>
    </lineage>
</organism>
<gene>
    <name evidence="7" type="ORF">PCOR1329_LOCUS85763</name>
</gene>
<dbReference type="PRINTS" id="PR00420">
    <property type="entry name" value="RNGMNOXGNASE"/>
</dbReference>
<evidence type="ECO:0000256" key="3">
    <source>
        <dbReference type="ARBA" id="ARBA00022827"/>
    </source>
</evidence>
<comment type="cofactor">
    <cofactor evidence="1">
        <name>FAD</name>
        <dbReference type="ChEBI" id="CHEBI:57692"/>
    </cofactor>
</comment>
<evidence type="ECO:0000256" key="5">
    <source>
        <dbReference type="SAM" id="MobiDB-lite"/>
    </source>
</evidence>
<feature type="compositionally biased region" description="Basic and acidic residues" evidence="5">
    <location>
        <begin position="943"/>
        <end position="964"/>
    </location>
</feature>
<feature type="region of interest" description="Disordered" evidence="5">
    <location>
        <begin position="943"/>
        <end position="982"/>
    </location>
</feature>
<dbReference type="PANTHER" id="PTHR46496">
    <property type="match status" value="1"/>
</dbReference>
<evidence type="ECO:0000256" key="4">
    <source>
        <dbReference type="ARBA" id="ARBA00023002"/>
    </source>
</evidence>
<feature type="region of interest" description="Disordered" evidence="5">
    <location>
        <begin position="98"/>
        <end position="120"/>
    </location>
</feature>
<evidence type="ECO:0000313" key="8">
    <source>
        <dbReference type="Proteomes" id="UP001189429"/>
    </source>
</evidence>
<evidence type="ECO:0000313" key="7">
    <source>
        <dbReference type="EMBL" id="CAK0912145.1"/>
    </source>
</evidence>
<sequence>MGPTVLIYTVANKNKLSRVMRERLKQKAKGLSFEERLATSRPRRANNALTAAAGRWGGDGEKVDWQKVERRWMGKGEQLRGIFTHDEIRRLYGQFGTQRAGNDSAEDAYAQADKSGPGKKNKAKLKLLMAWIKPEDPEMGDGFWEICSKIGVREKLKVEGTFQPWKYFVDKYGESEAEEMYEDGKLQAKKNPRNPKRKLFLEIIEGFEKDVVKEKNRSAKGKKKVEGETFQQMVAGMGKSKMKQNLELDLAKSDFKTPEDCMKTAKVFFEKGSVTRVVVQKMMDAMIAAKGTHLEKETPKAKKFAKTIKVAAATKDVALASARVEVKVSCLSLACVGLPSKRAGTLPTTGIVPQPDLLELGTMASRAKRRLPPVQEPSDSDGAGSDDLDPNDAYVEAQERFRKHWMKSKKREHPYEFDHPVMKVWGVNAYTLSIDSMHCVDLGVSSRMLGNCLCEMVYEQRPHGECFRTSQHGSWLAEPAQNWQGCHGFVAQRGGVSEAKKLRVVIAGGGVGGLVTAKALSKCPNVQVTVLEQAGAFARFGGPIQMASNALSTIRAIDEPLFEKLMGRFTFTGCRKNGLVDALRSEWYCPFDAMKSAAEMFELPYTGVVDRPDLQEILLEALPEGTVHNGKKVSGYEKLPDFQGVKISLEDGETVEADVLLGADGIWSATRAQMWNEEKKGPGSGCTYSGYIVFAGETVYEPEDYFDVGYKVYMGPKQYFVTSDVGRGRIQWYAFVGIPESVKIPAQADDRKSFIRKRFWGWSEQILDLLDATPAAVIEDRALYDRPPSFFKSWADGPVALMGDACHPMMPNLGQGGCQAMEDGYVLTQKLGTITNTSQIPGALEEYYRERILRTAAVQFLSRIASDLLLDTFTFPWKPEEGLSAPHGQGRGDFSYSPVLINYLRHLLPGIFTAQFSFLYSFHPHKWDSQAEVDKLVREVSERGRRDAHEAWGKRKDAVEKGEQDDSGSGVPSFFAKVASTA</sequence>
<dbReference type="EMBL" id="CAUYUJ010022703">
    <property type="protein sequence ID" value="CAK0912145.1"/>
    <property type="molecule type" value="Genomic_DNA"/>
</dbReference>
<dbReference type="SUPFAM" id="SSF51905">
    <property type="entry name" value="FAD/NAD(P)-binding domain"/>
    <property type="match status" value="1"/>
</dbReference>
<evidence type="ECO:0000256" key="2">
    <source>
        <dbReference type="ARBA" id="ARBA00022630"/>
    </source>
</evidence>
<keyword evidence="8" id="KW-1185">Reference proteome</keyword>
<dbReference type="InterPro" id="IPR036188">
    <property type="entry name" value="FAD/NAD-bd_sf"/>
</dbReference>
<keyword evidence="3" id="KW-0274">FAD</keyword>
<evidence type="ECO:0000256" key="1">
    <source>
        <dbReference type="ARBA" id="ARBA00001974"/>
    </source>
</evidence>
<dbReference type="Proteomes" id="UP001189429">
    <property type="component" value="Unassembled WGS sequence"/>
</dbReference>
<dbReference type="Pfam" id="PF01494">
    <property type="entry name" value="FAD_binding_3"/>
    <property type="match status" value="1"/>
</dbReference>